<dbReference type="GO" id="GO:0046983">
    <property type="term" value="F:protein dimerization activity"/>
    <property type="evidence" value="ECO:0007669"/>
    <property type="project" value="InterPro"/>
</dbReference>
<keyword evidence="1" id="KW-0175">Coiled coil</keyword>
<evidence type="ECO:0000259" key="2">
    <source>
        <dbReference type="PROSITE" id="PS50888"/>
    </source>
</evidence>
<dbReference type="EMBL" id="CP038908">
    <property type="protein sequence ID" value="QGO05824.1"/>
    <property type="molecule type" value="Genomic_DNA"/>
</dbReference>
<dbReference type="PROSITE" id="PS50888">
    <property type="entry name" value="BHLH"/>
    <property type="match status" value="1"/>
</dbReference>
<evidence type="ECO:0000256" key="1">
    <source>
        <dbReference type="SAM" id="Coils"/>
    </source>
</evidence>
<feature type="coiled-coil region" evidence="1">
    <location>
        <begin position="59"/>
        <end position="114"/>
    </location>
</feature>
<protein>
    <recommendedName>
        <fullName evidence="2">BHLH domain-containing protein</fullName>
    </recommendedName>
</protein>
<dbReference type="AlphaFoldDB" id="A0A9Q6LL23"/>
<gene>
    <name evidence="3" type="ORF">Psal009_01721</name>
</gene>
<keyword evidence="4" id="KW-1185">Reference proteome</keyword>
<dbReference type="Proteomes" id="UP000422232">
    <property type="component" value="Chromosome"/>
</dbReference>
<proteinExistence type="predicted"/>
<organism evidence="3 4">
    <name type="scientific">Piscirickettsia salmonis</name>
    <dbReference type="NCBI Taxonomy" id="1238"/>
    <lineage>
        <taxon>Bacteria</taxon>
        <taxon>Pseudomonadati</taxon>
        <taxon>Pseudomonadota</taxon>
        <taxon>Gammaproteobacteria</taxon>
        <taxon>Thiotrichales</taxon>
        <taxon>Piscirickettsiaceae</taxon>
        <taxon>Piscirickettsia</taxon>
    </lineage>
</organism>
<evidence type="ECO:0000313" key="3">
    <source>
        <dbReference type="EMBL" id="QGO05824.1"/>
    </source>
</evidence>
<evidence type="ECO:0000313" key="4">
    <source>
        <dbReference type="Proteomes" id="UP000422232"/>
    </source>
</evidence>
<feature type="domain" description="BHLH" evidence="2">
    <location>
        <begin position="81"/>
        <end position="141"/>
    </location>
</feature>
<accession>A0A9Q6LL23</accession>
<name>A0A9Q6LL23_PISSA</name>
<reference evidence="3 4" key="1">
    <citation type="submission" date="2019-04" db="EMBL/GenBank/DDBJ databases">
        <title>Complete genome sequencing of Piscirickettsia salmonis strain Psal-009.</title>
        <authorList>
            <person name="Schober I."/>
            <person name="Bunk B."/>
            <person name="Sproer C."/>
            <person name="Carril G.P."/>
            <person name="Riedel T."/>
            <person name="Flores-Herrera P.A."/>
            <person name="Nourdin-Galindo G."/>
            <person name="Marshall S.H."/>
            <person name="Overmann J."/>
        </authorList>
    </citation>
    <scope>NUCLEOTIDE SEQUENCE [LARGE SCALE GENOMIC DNA]</scope>
    <source>
        <strain evidence="3 4">Psal-009</strain>
    </source>
</reference>
<dbReference type="InterPro" id="IPR011598">
    <property type="entry name" value="bHLH_dom"/>
</dbReference>
<sequence length="194" mass="22811">MQSVAMHRLIPRLLKSIQSAESQFNNMGRLGKILADIKSTCLGFNKSLKKASPQAKSDFKLAGELIEELDERLDELNRRQEEARRHQEREKVRRHHLNESIRNLKKEIDLADEVVKPFEEELDKLDKSLRLGMDFSPMHERISQIQEKVDYHKRRRNKAVALLCFDELCNPLLPREIYNQEVLEFISPTEMTMT</sequence>
<dbReference type="Gene3D" id="1.20.5.300">
    <property type="match status" value="1"/>
</dbReference>